<evidence type="ECO:0000256" key="6">
    <source>
        <dbReference type="SAM" id="MobiDB-lite"/>
    </source>
</evidence>
<protein>
    <submittedName>
        <fullName evidence="12">Uncharacterized protein</fullName>
    </submittedName>
</protein>
<organism evidence="12 13">
    <name type="scientific">Eptatretus burgeri</name>
    <name type="common">Inshore hagfish</name>
    <dbReference type="NCBI Taxonomy" id="7764"/>
    <lineage>
        <taxon>Eukaryota</taxon>
        <taxon>Metazoa</taxon>
        <taxon>Chordata</taxon>
        <taxon>Craniata</taxon>
        <taxon>Vertebrata</taxon>
        <taxon>Cyclostomata</taxon>
        <taxon>Myxini</taxon>
        <taxon>Myxiniformes</taxon>
        <taxon>Myxinidae</taxon>
        <taxon>Eptatretinae</taxon>
        <taxon>Eptatretus</taxon>
    </lineage>
</organism>
<feature type="region of interest" description="Disordered" evidence="6">
    <location>
        <begin position="1243"/>
        <end position="1274"/>
    </location>
</feature>
<dbReference type="InterPro" id="IPR026307">
    <property type="entry name" value="TMEM132"/>
</dbReference>
<keyword evidence="4 7" id="KW-1133">Transmembrane helix</keyword>
<feature type="transmembrane region" description="Helical" evidence="7">
    <location>
        <begin position="1214"/>
        <end position="1234"/>
    </location>
</feature>
<reference evidence="12" key="2">
    <citation type="submission" date="2025-09" db="UniProtKB">
        <authorList>
            <consortium name="Ensembl"/>
        </authorList>
    </citation>
    <scope>IDENTIFICATION</scope>
</reference>
<comment type="similarity">
    <text evidence="2">Belongs to the TMEM132 family.</text>
</comment>
<feature type="domain" description="Transmembrane protein TMEM132 second Ig-like" evidence="9">
    <location>
        <begin position="320"/>
        <end position="367"/>
    </location>
</feature>
<dbReference type="PANTHER" id="PTHR13388">
    <property type="entry name" value="DETONATOR, ISOFORM E"/>
    <property type="match status" value="1"/>
</dbReference>
<feature type="domain" description="Transmembrane protein family 132 fourth" evidence="8">
    <location>
        <begin position="709"/>
        <end position="804"/>
    </location>
</feature>
<dbReference type="Pfam" id="PF23481">
    <property type="entry name" value="Ig_TMEM132_2nd"/>
    <property type="match status" value="1"/>
</dbReference>
<keyword evidence="13" id="KW-1185">Reference proteome</keyword>
<evidence type="ECO:0000256" key="3">
    <source>
        <dbReference type="ARBA" id="ARBA00022692"/>
    </source>
</evidence>
<evidence type="ECO:0000259" key="9">
    <source>
        <dbReference type="Pfam" id="PF23481"/>
    </source>
</evidence>
<dbReference type="GO" id="GO:0016020">
    <property type="term" value="C:membrane"/>
    <property type="evidence" value="ECO:0007669"/>
    <property type="project" value="UniProtKB-SubCell"/>
</dbReference>
<evidence type="ECO:0000256" key="1">
    <source>
        <dbReference type="ARBA" id="ARBA00004479"/>
    </source>
</evidence>
<feature type="compositionally biased region" description="Polar residues" evidence="6">
    <location>
        <begin position="256"/>
        <end position="265"/>
    </location>
</feature>
<evidence type="ECO:0000313" key="13">
    <source>
        <dbReference type="Proteomes" id="UP000694388"/>
    </source>
</evidence>
<feature type="region of interest" description="Disordered" evidence="6">
    <location>
        <begin position="47"/>
        <end position="72"/>
    </location>
</feature>
<proteinExistence type="inferred from homology"/>
<dbReference type="GeneTree" id="ENSGT00940000158942"/>
<dbReference type="PANTHER" id="PTHR13388:SF11">
    <property type="entry name" value="DETONATOR, ISOFORM E"/>
    <property type="match status" value="1"/>
</dbReference>
<dbReference type="Proteomes" id="UP000694388">
    <property type="component" value="Unplaced"/>
</dbReference>
<dbReference type="InterPro" id="IPR055422">
    <property type="entry name" value="Ig_TMEM132_2nd"/>
</dbReference>
<evidence type="ECO:0000256" key="5">
    <source>
        <dbReference type="ARBA" id="ARBA00023136"/>
    </source>
</evidence>
<feature type="compositionally biased region" description="Polar residues" evidence="6">
    <location>
        <begin position="283"/>
        <end position="300"/>
    </location>
</feature>
<evidence type="ECO:0000259" key="8">
    <source>
        <dbReference type="Pfam" id="PF16070"/>
    </source>
</evidence>
<reference evidence="12" key="1">
    <citation type="submission" date="2025-08" db="UniProtKB">
        <authorList>
            <consortium name="Ensembl"/>
        </authorList>
    </citation>
    <scope>IDENTIFICATION</scope>
</reference>
<dbReference type="Pfam" id="PF23487">
    <property type="entry name" value="Ig_TMEM132_6th"/>
    <property type="match status" value="1"/>
</dbReference>
<dbReference type="Ensembl" id="ENSEBUT00000001964.1">
    <property type="protein sequence ID" value="ENSEBUP00000001634.1"/>
    <property type="gene ID" value="ENSEBUG00000001371.1"/>
</dbReference>
<evidence type="ECO:0000259" key="11">
    <source>
        <dbReference type="Pfam" id="PF23487"/>
    </source>
</evidence>
<accession>A0A8C4PWX0</accession>
<evidence type="ECO:0000256" key="4">
    <source>
        <dbReference type="ARBA" id="ARBA00022989"/>
    </source>
</evidence>
<dbReference type="InterPro" id="IPR031437">
    <property type="entry name" value="Ig_TMEM132_4th"/>
</dbReference>
<dbReference type="Pfam" id="PF23486">
    <property type="entry name" value="Ig_TMEM132_5th"/>
    <property type="match status" value="1"/>
</dbReference>
<sequence>MAQDEPSLGLPLRFEPFGEGHWWALEARPLRSYEDYGDDKNGDVPTNYWDAADISQGNRDEEKTSKGSGRLWENSGQMASEWRPVTETRDFLLLGQRVKRGLRVLCGPLRDYWPIPDMDESSGGLRAVVAWGYGGPAVLSAERPQLRVVFTHWSGEDSEASSHEKHRSFFKRGTTKGVTSYPSTIDTGRRVARQAEHGQLKTARLLRNRFARPNSLPKVKQTPELHFDNNNKSRILWTNMETPEMIVDFIRSASVSDGESDFSNDPKTKILGSSEASSKHFSGDQTAVTTSKMLDNSSNAARKATSKPNKRVNRDTSDAERQSDGRSPCARLHAFHGLQELRAACRPEGPLRACLAQLDLPAGWFDNYGKSEPLEDVDLFFSEARCTLGELRQRMKFVRSFRATPGDRLRQLGRFSLQVHSSDGANLPDVTEVGLGSGVAVALPAKPLHPGDIFDVTIRLAGGISARQLKLCISLGHRCSPGWENDKVACSTGQAPGTVKMKSHGGVIPHTRPSQHQWLCVPHGLKLLAVTPSRPSLWDIEVTRAIDEPHPQTMLQLTRRRPPSLRLPPLEVAQLMFRADDKVKESGDEIGTPEGETQRILWLLLPPNSTVPGREGEDACSWMAEGGAGPWAIGGSLRGRIWGTEINHGLRSASSSGKKGDAWPVHGVPWAVGGVAGMGTAGAWKAEEGPLAGVVVTELTVAHVHLVALAAFAATDELLNTAVLTGRSLSVPLRLLAVASDGHLWDVTHRASCRAPQPDVIKVAADCQAVVLEGREHQGSDRAWLLLSLGRLSAVITLRVWFPQFPLRLALSDGHLSSIKGWHIPHQEPTQDDQRPWGCGLQSQQAMLRVWTRLTAGPKTFAPGPNWLVDVTHLIKGHVRTAEPRTAHVMSDSLDGDLVIITGVTPGHTAVQVISPISNVVLGERILSVGSDRVFLRGLHSRPITSLQLRLARWPAGTSDAKDGLEGSGPMIRATVQAARTLNQPAQEALVLSWLAFSDGTTSFLGHFPTSTYDLSLASLDDRVVESVLGGANAIVAARGEGQGTFIRTELLLPESCRNLRQHEVFLHSPVRIRVMYTGDGVDIVHNVHGGKNFADSDTEGKAEHIHLPWSNSDVQTPSFPAQTPQREASLDLPPVSTSRPIAPGQEPLVPLSVPQDTSDMSFPMEDPSWGVASPHPLDLDEDYPFGSPSDDSKPTPNAPEAGLTDVQVGLSTLLGVSGLALLLFAANCLVFGLRRQRRWRRQRRGAAGDAGGPGSHEATAPHAPPARNSPPVSLWTVEGNRRLHPHGFAELAL</sequence>
<evidence type="ECO:0000259" key="10">
    <source>
        <dbReference type="Pfam" id="PF23486"/>
    </source>
</evidence>
<feature type="compositionally biased region" description="Basic and acidic residues" evidence="6">
    <location>
        <begin position="312"/>
        <end position="324"/>
    </location>
</feature>
<feature type="domain" description="Transmembrane protein TMEM132 fifth" evidence="10">
    <location>
        <begin position="809"/>
        <end position="934"/>
    </location>
</feature>
<feature type="region of interest" description="Disordered" evidence="6">
    <location>
        <begin position="1110"/>
        <end position="1202"/>
    </location>
</feature>
<evidence type="ECO:0000313" key="12">
    <source>
        <dbReference type="Ensembl" id="ENSEBUP00000001634.1"/>
    </source>
</evidence>
<dbReference type="InterPro" id="IPR055424">
    <property type="entry name" value="Ig_TMEM132_6th"/>
</dbReference>
<keyword evidence="3 7" id="KW-0812">Transmembrane</keyword>
<evidence type="ECO:0000256" key="2">
    <source>
        <dbReference type="ARBA" id="ARBA00006166"/>
    </source>
</evidence>
<dbReference type="Pfam" id="PF16070">
    <property type="entry name" value="Ig_TMEM132_4th"/>
    <property type="match status" value="1"/>
</dbReference>
<evidence type="ECO:0000256" key="7">
    <source>
        <dbReference type="SAM" id="Phobius"/>
    </source>
</evidence>
<keyword evidence="5 7" id="KW-0472">Membrane</keyword>
<comment type="subcellular location">
    <subcellularLocation>
        <location evidence="1">Membrane</location>
        <topology evidence="1">Single-pass type I membrane protein</topology>
    </subcellularLocation>
</comment>
<name>A0A8C4PWX0_EPTBU</name>
<feature type="region of interest" description="Disordered" evidence="6">
    <location>
        <begin position="256"/>
        <end position="328"/>
    </location>
</feature>
<feature type="compositionally biased region" description="Polar residues" evidence="6">
    <location>
        <begin position="1110"/>
        <end position="1127"/>
    </location>
</feature>
<dbReference type="InterPro" id="IPR055423">
    <property type="entry name" value="Ig_TMEM132_5th"/>
</dbReference>
<feature type="domain" description="Transmembrane protein TMEM132 sixth" evidence="11">
    <location>
        <begin position="971"/>
        <end position="1058"/>
    </location>
</feature>